<feature type="region of interest" description="Disordered" evidence="1">
    <location>
        <begin position="298"/>
        <end position="485"/>
    </location>
</feature>
<sequence>MFVMGPMDKSIASISRLKLSSAEPVGELTPDGSHLEETPLFPMAPAAAHCQQAVGRSKARTRSRWAKQQGFAPAAKDSARLFFHHAGGAGEGMGKNWNKNKSSQSWGKKDTYDERAYRYWSGSWSVSLRHTASPSARYDKVKIPEPNTTSKVDALHPWRATDKEASGQMALMNAIQRSLTSARKADGRMRRLQDEKQRRQQQWDQWVKEQKINYHKQRKQFEADITKIDQDLAQTAEAGSTAAANVKNIILQGVDNLSQQRDQQEPDDGDWDRMMQEDMIVETAGFYKEAVQAARTLQPQPLSTTTGPVPSAPAPAATYSQSSPGPTATDPYLTSPRVGAGSAHREALGKATRGTNIGPPQGPDAEAATPPTTPIRGTPGPARTPAPHIRPVALPQASEPPGDLADRLSANRESRRKAMQPFGVRPRGRSATRTRVEMETTENAPVEAARPPGPGDAVTPAPSLIDDDVDELDKGCPSPGFGSLE</sequence>
<organism evidence="2 3">
    <name type="scientific">Symbiodinium microadriaticum</name>
    <name type="common">Dinoflagellate</name>
    <name type="synonym">Zooxanthella microadriatica</name>
    <dbReference type="NCBI Taxonomy" id="2951"/>
    <lineage>
        <taxon>Eukaryota</taxon>
        <taxon>Sar</taxon>
        <taxon>Alveolata</taxon>
        <taxon>Dinophyceae</taxon>
        <taxon>Suessiales</taxon>
        <taxon>Symbiodiniaceae</taxon>
        <taxon>Symbiodinium</taxon>
    </lineage>
</organism>
<protein>
    <submittedName>
        <fullName evidence="2">Uncharacterized protein</fullName>
    </submittedName>
</protein>
<evidence type="ECO:0000313" key="2">
    <source>
        <dbReference type="EMBL" id="OLQ12289.1"/>
    </source>
</evidence>
<accession>A0A1Q9EXZ6</accession>
<dbReference type="OrthoDB" id="435943at2759"/>
<feature type="compositionally biased region" description="Basic and acidic residues" evidence="1">
    <location>
        <begin position="404"/>
        <end position="413"/>
    </location>
</feature>
<gene>
    <name evidence="2" type="ORF">AK812_SmicGene3804</name>
</gene>
<evidence type="ECO:0000313" key="3">
    <source>
        <dbReference type="Proteomes" id="UP000186817"/>
    </source>
</evidence>
<comment type="caution">
    <text evidence="2">The sequence shown here is derived from an EMBL/GenBank/DDBJ whole genome shotgun (WGS) entry which is preliminary data.</text>
</comment>
<keyword evidence="3" id="KW-1185">Reference proteome</keyword>
<feature type="compositionally biased region" description="Polar residues" evidence="1">
    <location>
        <begin position="298"/>
        <end position="308"/>
    </location>
</feature>
<dbReference type="Proteomes" id="UP000186817">
    <property type="component" value="Unassembled WGS sequence"/>
</dbReference>
<dbReference type="EMBL" id="LSRX01000045">
    <property type="protein sequence ID" value="OLQ12289.1"/>
    <property type="molecule type" value="Genomic_DNA"/>
</dbReference>
<feature type="compositionally biased region" description="Low complexity" evidence="1">
    <location>
        <begin position="365"/>
        <end position="385"/>
    </location>
</feature>
<evidence type="ECO:0000256" key="1">
    <source>
        <dbReference type="SAM" id="MobiDB-lite"/>
    </source>
</evidence>
<name>A0A1Q9EXZ6_SYMMI</name>
<reference evidence="2 3" key="1">
    <citation type="submission" date="2016-02" db="EMBL/GenBank/DDBJ databases">
        <title>Genome analysis of coral dinoflagellate symbionts highlights evolutionary adaptations to a symbiotic lifestyle.</title>
        <authorList>
            <person name="Aranda M."/>
            <person name="Li Y."/>
            <person name="Liew Y.J."/>
            <person name="Baumgarten S."/>
            <person name="Simakov O."/>
            <person name="Wilson M."/>
            <person name="Piel J."/>
            <person name="Ashoor H."/>
            <person name="Bougouffa S."/>
            <person name="Bajic V.B."/>
            <person name="Ryu T."/>
            <person name="Ravasi T."/>
            <person name="Bayer T."/>
            <person name="Micklem G."/>
            <person name="Kim H."/>
            <person name="Bhak J."/>
            <person name="Lajeunesse T.C."/>
            <person name="Voolstra C.R."/>
        </authorList>
    </citation>
    <scope>NUCLEOTIDE SEQUENCE [LARGE SCALE GENOMIC DNA]</scope>
    <source>
        <strain evidence="2 3">CCMP2467</strain>
    </source>
</reference>
<proteinExistence type="predicted"/>
<dbReference type="AlphaFoldDB" id="A0A1Q9EXZ6"/>